<evidence type="ECO:0008006" key="5">
    <source>
        <dbReference type="Google" id="ProtNLM"/>
    </source>
</evidence>
<keyword evidence="1" id="KW-0175">Coiled coil</keyword>
<dbReference type="EMBL" id="RPFW01000006">
    <property type="protein sequence ID" value="TVZ01519.1"/>
    <property type="molecule type" value="Genomic_DNA"/>
</dbReference>
<reference evidence="3 4" key="1">
    <citation type="submission" date="2018-11" db="EMBL/GenBank/DDBJ databases">
        <title>Trebonia kvetii gen.nov., sp.nov., a novel acidophilic actinobacterium, and proposal of the new actinobacterial family Treboniaceae fam. nov.</title>
        <authorList>
            <person name="Rapoport D."/>
            <person name="Sagova-Mareckova M."/>
            <person name="Sedlacek I."/>
            <person name="Provaznik J."/>
            <person name="Kralova S."/>
            <person name="Pavlinic D."/>
            <person name="Benes V."/>
            <person name="Kopecky J."/>
        </authorList>
    </citation>
    <scope>NUCLEOTIDE SEQUENCE [LARGE SCALE GENOMIC DNA]</scope>
    <source>
        <strain evidence="3 4">15Tr583</strain>
    </source>
</reference>
<protein>
    <recommendedName>
        <fullName evidence="5">Cell wall synthesis protein Wag31</fullName>
    </recommendedName>
</protein>
<accession>A0A6P2BR12</accession>
<feature type="compositionally biased region" description="Basic and acidic residues" evidence="2">
    <location>
        <begin position="92"/>
        <end position="126"/>
    </location>
</feature>
<feature type="region of interest" description="Disordered" evidence="2">
    <location>
        <begin position="144"/>
        <end position="174"/>
    </location>
</feature>
<evidence type="ECO:0000313" key="4">
    <source>
        <dbReference type="Proteomes" id="UP000460272"/>
    </source>
</evidence>
<keyword evidence="4" id="KW-1185">Reference proteome</keyword>
<proteinExistence type="predicted"/>
<gene>
    <name evidence="3" type="ORF">EAS64_28880</name>
</gene>
<comment type="caution">
    <text evidence="3">The sequence shown here is derived from an EMBL/GenBank/DDBJ whole genome shotgun (WGS) entry which is preliminary data.</text>
</comment>
<evidence type="ECO:0000256" key="2">
    <source>
        <dbReference type="SAM" id="MobiDB-lite"/>
    </source>
</evidence>
<dbReference type="Proteomes" id="UP000460272">
    <property type="component" value="Unassembled WGS sequence"/>
</dbReference>
<feature type="coiled-coil region" evidence="1">
    <location>
        <begin position="32"/>
        <end position="66"/>
    </location>
</feature>
<feature type="region of interest" description="Disordered" evidence="2">
    <location>
        <begin position="252"/>
        <end position="397"/>
    </location>
</feature>
<feature type="region of interest" description="Disordered" evidence="2">
    <location>
        <begin position="92"/>
        <end position="127"/>
    </location>
</feature>
<evidence type="ECO:0000256" key="1">
    <source>
        <dbReference type="SAM" id="Coils"/>
    </source>
</evidence>
<name>A0A6P2BR12_9ACTN</name>
<dbReference type="AlphaFoldDB" id="A0A6P2BR12"/>
<dbReference type="OrthoDB" id="3209732at2"/>
<sequence length="397" mass="42920">MNENSDLLPNLLHEEFEMQMRGYSRRQVDDFVARRNNEIRELEQRLARTLDESEHLRRELSTVRQQALSGRPAHEEVSERIAQILKLADDEAKAQKNKADDDIAKQRSDAQQESERVRAEAREQAERMLTAAQEQAERTISAARNDADKTRTAARTEADRLTSDTQRKSDAAVAQAKAQAKRLLDEATARATAIHDGAERRLNLLSTRHAETVRRLTDILDGVQGLVAAEAARMSLEEEVNQSVSKAVGLAEAAEAAAAPEEDGPQDDSDLAHMAPPPPETVANGSVAPPRGEDVRPPVPGRPGLTSRLGPPVPDTDPIDGAPMGRPGPTPPPPMGSGHGPARMGAGPQDMAPRQPMPMPSGNPVSGLGDPFGSEMGRGNGFVDPDEPPTEGLRLLQ</sequence>
<dbReference type="CDD" id="cd06503">
    <property type="entry name" value="ATP-synt_Fo_b"/>
    <property type="match status" value="1"/>
</dbReference>
<feature type="compositionally biased region" description="Acidic residues" evidence="2">
    <location>
        <begin position="260"/>
        <end position="269"/>
    </location>
</feature>
<dbReference type="RefSeq" id="WP_145858187.1">
    <property type="nucleotide sequence ID" value="NZ_RPFW01000006.1"/>
</dbReference>
<organism evidence="3 4">
    <name type="scientific">Trebonia kvetii</name>
    <dbReference type="NCBI Taxonomy" id="2480626"/>
    <lineage>
        <taxon>Bacteria</taxon>
        <taxon>Bacillati</taxon>
        <taxon>Actinomycetota</taxon>
        <taxon>Actinomycetes</taxon>
        <taxon>Streptosporangiales</taxon>
        <taxon>Treboniaceae</taxon>
        <taxon>Trebonia</taxon>
    </lineage>
</organism>
<evidence type="ECO:0000313" key="3">
    <source>
        <dbReference type="EMBL" id="TVZ01519.1"/>
    </source>
</evidence>
<feature type="compositionally biased region" description="Basic and acidic residues" evidence="2">
    <location>
        <begin position="145"/>
        <end position="170"/>
    </location>
</feature>
<feature type="compositionally biased region" description="Pro residues" evidence="2">
    <location>
        <begin position="326"/>
        <end position="335"/>
    </location>
</feature>